<comment type="caution">
    <text evidence="1">The sequence shown here is derived from an EMBL/GenBank/DDBJ whole genome shotgun (WGS) entry which is preliminary data.</text>
</comment>
<sequence length="58" mass="6585">GLTEGDHIIYIENRNVQAIRSFDEMTLLIQRTFEETGQVTLVTLTAPGYQVLKRKGGY</sequence>
<evidence type="ECO:0000313" key="2">
    <source>
        <dbReference type="EMBL" id="CAF4988054.1"/>
    </source>
</evidence>
<keyword evidence="3" id="KW-1185">Reference proteome</keyword>
<dbReference type="EMBL" id="CAJOBP010105518">
    <property type="protein sequence ID" value="CAF4988054.1"/>
    <property type="molecule type" value="Genomic_DNA"/>
</dbReference>
<evidence type="ECO:0000313" key="1">
    <source>
        <dbReference type="EMBL" id="CAF4901140.1"/>
    </source>
</evidence>
<dbReference type="Proteomes" id="UP000663873">
    <property type="component" value="Unassembled WGS sequence"/>
</dbReference>
<feature type="non-terminal residue" evidence="1">
    <location>
        <position position="58"/>
    </location>
</feature>
<protein>
    <recommendedName>
        <fullName evidence="4">PDZ domain-containing protein</fullName>
    </recommendedName>
</protein>
<name>A0A821V6C5_9BILA</name>
<dbReference type="EMBL" id="CAJOBP010076809">
    <property type="protein sequence ID" value="CAF4901140.1"/>
    <property type="molecule type" value="Genomic_DNA"/>
</dbReference>
<organism evidence="1 3">
    <name type="scientific">Rotaria socialis</name>
    <dbReference type="NCBI Taxonomy" id="392032"/>
    <lineage>
        <taxon>Eukaryota</taxon>
        <taxon>Metazoa</taxon>
        <taxon>Spiralia</taxon>
        <taxon>Gnathifera</taxon>
        <taxon>Rotifera</taxon>
        <taxon>Eurotatoria</taxon>
        <taxon>Bdelloidea</taxon>
        <taxon>Philodinida</taxon>
        <taxon>Philodinidae</taxon>
        <taxon>Rotaria</taxon>
    </lineage>
</organism>
<accession>A0A821V6C5</accession>
<dbReference type="AlphaFoldDB" id="A0A821V6C5"/>
<reference evidence="1" key="1">
    <citation type="submission" date="2021-02" db="EMBL/GenBank/DDBJ databases">
        <authorList>
            <person name="Nowell W R."/>
        </authorList>
    </citation>
    <scope>NUCLEOTIDE SEQUENCE</scope>
</reference>
<proteinExistence type="predicted"/>
<gene>
    <name evidence="1" type="ORF">UJA718_LOCUS45526</name>
    <name evidence="2" type="ORF">UJA718_LOCUS49668</name>
</gene>
<evidence type="ECO:0000313" key="3">
    <source>
        <dbReference type="Proteomes" id="UP000663873"/>
    </source>
</evidence>
<evidence type="ECO:0008006" key="4">
    <source>
        <dbReference type="Google" id="ProtNLM"/>
    </source>
</evidence>
<feature type="non-terminal residue" evidence="1">
    <location>
        <position position="1"/>
    </location>
</feature>